<feature type="compositionally biased region" description="Basic and acidic residues" evidence="2">
    <location>
        <begin position="130"/>
        <end position="149"/>
    </location>
</feature>
<dbReference type="Proteomes" id="UP000886595">
    <property type="component" value="Unassembled WGS sequence"/>
</dbReference>
<dbReference type="AlphaFoldDB" id="A0A8X7SFY0"/>
<accession>A0A8X7SFY0</accession>
<gene>
    <name evidence="3" type="ORF">Bca52824_033943</name>
</gene>
<protein>
    <submittedName>
        <fullName evidence="3">Uncharacterized protein</fullName>
    </submittedName>
</protein>
<sequence>MLFWGWDPGIHGKIWDREDLDNRIGKIWNLESALGIKIYSEGRRFQCTWLSRKSKIGMWNPTNKSQDRQGSACGNNWRDEECGKKEPEEDTVRRGDDRSRSYKGVVIRGVVNHQDNTKERRGYHGKGKGKIYEEQDAKRSKNHERDNKRPYSNRGSNRYEEGSSRHRSSRWEQSRNQPQEARHRTYRKSRHEQNPPGKVLDEIKEDCEIQNTEGAQRVLQQETSPPVAVIAPVLQQEQSTIINTSVEVIAKPTSLDNGQGTVLVVANKENGFELAKDSIEFGKNDLDDDIMDFEELKINIDGNGDPSDEDFQNLTDEEKEELDSLQEDLGEINEGAVQTGELGAQEPLEAIEEKKKGTRKALFKQQALVVITSKKMFVQAVLSPRKKGTR</sequence>
<feature type="coiled-coil region" evidence="1">
    <location>
        <begin position="308"/>
        <end position="335"/>
    </location>
</feature>
<dbReference type="EMBL" id="JAAMPC010000007">
    <property type="protein sequence ID" value="KAG2305292.1"/>
    <property type="molecule type" value="Genomic_DNA"/>
</dbReference>
<evidence type="ECO:0000313" key="3">
    <source>
        <dbReference type="EMBL" id="KAG2305292.1"/>
    </source>
</evidence>
<comment type="caution">
    <text evidence="3">The sequence shown here is derived from an EMBL/GenBank/DDBJ whole genome shotgun (WGS) entry which is preliminary data.</text>
</comment>
<feature type="compositionally biased region" description="Basic and acidic residues" evidence="2">
    <location>
        <begin position="157"/>
        <end position="173"/>
    </location>
</feature>
<evidence type="ECO:0000313" key="4">
    <source>
        <dbReference type="Proteomes" id="UP000886595"/>
    </source>
</evidence>
<organism evidence="3 4">
    <name type="scientific">Brassica carinata</name>
    <name type="common">Ethiopian mustard</name>
    <name type="synonym">Abyssinian cabbage</name>
    <dbReference type="NCBI Taxonomy" id="52824"/>
    <lineage>
        <taxon>Eukaryota</taxon>
        <taxon>Viridiplantae</taxon>
        <taxon>Streptophyta</taxon>
        <taxon>Embryophyta</taxon>
        <taxon>Tracheophyta</taxon>
        <taxon>Spermatophyta</taxon>
        <taxon>Magnoliopsida</taxon>
        <taxon>eudicotyledons</taxon>
        <taxon>Gunneridae</taxon>
        <taxon>Pentapetalae</taxon>
        <taxon>rosids</taxon>
        <taxon>malvids</taxon>
        <taxon>Brassicales</taxon>
        <taxon>Brassicaceae</taxon>
        <taxon>Brassiceae</taxon>
        <taxon>Brassica</taxon>
    </lineage>
</organism>
<proteinExistence type="predicted"/>
<keyword evidence="4" id="KW-1185">Reference proteome</keyword>
<evidence type="ECO:0000256" key="1">
    <source>
        <dbReference type="SAM" id="Coils"/>
    </source>
</evidence>
<feature type="compositionally biased region" description="Polar residues" evidence="2">
    <location>
        <begin position="60"/>
        <end position="74"/>
    </location>
</feature>
<feature type="compositionally biased region" description="Basic and acidic residues" evidence="2">
    <location>
        <begin position="77"/>
        <end position="100"/>
    </location>
</feature>
<reference evidence="3 4" key="1">
    <citation type="submission" date="2020-02" db="EMBL/GenBank/DDBJ databases">
        <authorList>
            <person name="Ma Q."/>
            <person name="Huang Y."/>
            <person name="Song X."/>
            <person name="Pei D."/>
        </authorList>
    </citation>
    <scope>NUCLEOTIDE SEQUENCE [LARGE SCALE GENOMIC DNA]</scope>
    <source>
        <strain evidence="3">Sxm20200214</strain>
        <tissue evidence="3">Leaf</tissue>
    </source>
</reference>
<keyword evidence="1" id="KW-0175">Coiled coil</keyword>
<feature type="region of interest" description="Disordered" evidence="2">
    <location>
        <begin position="59"/>
        <end position="198"/>
    </location>
</feature>
<name>A0A8X7SFY0_BRACI</name>
<evidence type="ECO:0000256" key="2">
    <source>
        <dbReference type="SAM" id="MobiDB-lite"/>
    </source>
</evidence>